<dbReference type="RefSeq" id="WP_072935222.1">
    <property type="nucleotide sequence ID" value="NZ_FQUG01000004.1"/>
</dbReference>
<keyword evidence="2" id="KW-1185">Reference proteome</keyword>
<evidence type="ECO:0000313" key="1">
    <source>
        <dbReference type="EMBL" id="SHE77509.1"/>
    </source>
</evidence>
<dbReference type="GO" id="GO:0003676">
    <property type="term" value="F:nucleic acid binding"/>
    <property type="evidence" value="ECO:0007669"/>
    <property type="project" value="InterPro"/>
</dbReference>
<name>A0A1M4W8I5_9FIRM</name>
<sequence>MAEENLFKNEDKALYLFVDAETNGLYGTFLSVAMILTDSEGNKLESCYIGRKEPEKLVTNSWVRENVLPYMGTYEEYDDEESLLERAWSFWKKHAENTYVITDIMHPIESCLFSRCVISDKASREFQGPFPMLDLSSMLYAIGIDPLKAREELAEPEEKGRIHNALYDAAMTLAVWKKYILHGQRER</sequence>
<proteinExistence type="predicted"/>
<accession>A0A1M4W8I5</accession>
<dbReference type="Gene3D" id="3.30.420.10">
    <property type="entry name" value="Ribonuclease H-like superfamily/Ribonuclease H"/>
    <property type="match status" value="1"/>
</dbReference>
<protein>
    <submittedName>
        <fullName evidence="1">Uncharacterized protein</fullName>
    </submittedName>
</protein>
<reference evidence="1 2" key="1">
    <citation type="submission" date="2016-11" db="EMBL/GenBank/DDBJ databases">
        <authorList>
            <person name="Jaros S."/>
            <person name="Januszkiewicz K."/>
            <person name="Wedrychowicz H."/>
        </authorList>
    </citation>
    <scope>NUCLEOTIDE SEQUENCE [LARGE SCALE GENOMIC DNA]</scope>
    <source>
        <strain evidence="1 2">DSM 10502</strain>
    </source>
</reference>
<evidence type="ECO:0000313" key="2">
    <source>
        <dbReference type="Proteomes" id="UP000184404"/>
    </source>
</evidence>
<gene>
    <name evidence="1" type="ORF">SAMN02745190_01141</name>
</gene>
<dbReference type="STRING" id="1123243.SAMN02745190_01141"/>
<dbReference type="Proteomes" id="UP000184404">
    <property type="component" value="Unassembled WGS sequence"/>
</dbReference>
<dbReference type="OrthoDB" id="2083006at2"/>
<organism evidence="1 2">
    <name type="scientific">Schwartzia succinivorans DSM 10502</name>
    <dbReference type="NCBI Taxonomy" id="1123243"/>
    <lineage>
        <taxon>Bacteria</taxon>
        <taxon>Bacillati</taxon>
        <taxon>Bacillota</taxon>
        <taxon>Negativicutes</taxon>
        <taxon>Selenomonadales</taxon>
        <taxon>Selenomonadaceae</taxon>
        <taxon>Schwartzia</taxon>
    </lineage>
</organism>
<dbReference type="InterPro" id="IPR036397">
    <property type="entry name" value="RNaseH_sf"/>
</dbReference>
<dbReference type="AlphaFoldDB" id="A0A1M4W8I5"/>
<dbReference type="EMBL" id="FQUG01000004">
    <property type="protein sequence ID" value="SHE77509.1"/>
    <property type="molecule type" value="Genomic_DNA"/>
</dbReference>
<dbReference type="InterPro" id="IPR012337">
    <property type="entry name" value="RNaseH-like_sf"/>
</dbReference>
<dbReference type="SUPFAM" id="SSF53098">
    <property type="entry name" value="Ribonuclease H-like"/>
    <property type="match status" value="1"/>
</dbReference>